<dbReference type="SMART" id="SM01403">
    <property type="entry name" value="Ribosomal_S10"/>
    <property type="match status" value="1"/>
</dbReference>
<accession>A0A177B4U6</accession>
<evidence type="ECO:0000256" key="1">
    <source>
        <dbReference type="ARBA" id="ARBA00007102"/>
    </source>
</evidence>
<protein>
    <recommendedName>
        <fullName evidence="4">Small ribosomal subunit protein uS10 domain-containing protein</fullName>
    </recommendedName>
</protein>
<comment type="caution">
    <text evidence="5">The sequence shown here is derived from an EMBL/GenBank/DDBJ whole genome shotgun (WGS) entry which is preliminary data.</text>
</comment>
<name>A0A177B4U6_9BILA</name>
<keyword evidence="2" id="KW-0689">Ribosomal protein</keyword>
<dbReference type="GO" id="GO:0006412">
    <property type="term" value="P:translation"/>
    <property type="evidence" value="ECO:0007669"/>
    <property type="project" value="InterPro"/>
</dbReference>
<dbReference type="PRINTS" id="PR00971">
    <property type="entry name" value="RIBOSOMALS10"/>
</dbReference>
<dbReference type="GO" id="GO:1990904">
    <property type="term" value="C:ribonucleoprotein complex"/>
    <property type="evidence" value="ECO:0007669"/>
    <property type="project" value="UniProtKB-KW"/>
</dbReference>
<dbReference type="EMBL" id="LWCA01000396">
    <property type="protein sequence ID" value="OAF68732.1"/>
    <property type="molecule type" value="Genomic_DNA"/>
</dbReference>
<organism evidence="5 6">
    <name type="scientific">Intoshia linei</name>
    <dbReference type="NCBI Taxonomy" id="1819745"/>
    <lineage>
        <taxon>Eukaryota</taxon>
        <taxon>Metazoa</taxon>
        <taxon>Spiralia</taxon>
        <taxon>Lophotrochozoa</taxon>
        <taxon>Mesozoa</taxon>
        <taxon>Orthonectida</taxon>
        <taxon>Rhopaluridae</taxon>
        <taxon>Intoshia</taxon>
    </lineage>
</organism>
<evidence type="ECO:0000313" key="5">
    <source>
        <dbReference type="EMBL" id="OAF68732.1"/>
    </source>
</evidence>
<dbReference type="Pfam" id="PF00338">
    <property type="entry name" value="Ribosomal_S10"/>
    <property type="match status" value="1"/>
</dbReference>
<dbReference type="HAMAP" id="MF_00508">
    <property type="entry name" value="Ribosomal_uS10"/>
    <property type="match status" value="1"/>
</dbReference>
<dbReference type="InterPro" id="IPR001848">
    <property type="entry name" value="Ribosomal_uS10"/>
</dbReference>
<dbReference type="Gene3D" id="3.30.70.600">
    <property type="entry name" value="Ribosomal protein S10 domain"/>
    <property type="match status" value="1"/>
</dbReference>
<dbReference type="AlphaFoldDB" id="A0A177B4U6"/>
<dbReference type="GO" id="GO:0003735">
    <property type="term" value="F:structural constituent of ribosome"/>
    <property type="evidence" value="ECO:0007669"/>
    <property type="project" value="InterPro"/>
</dbReference>
<dbReference type="PANTHER" id="PTHR11700">
    <property type="entry name" value="30S RIBOSOMAL PROTEIN S10 FAMILY MEMBER"/>
    <property type="match status" value="1"/>
</dbReference>
<sequence length="147" mass="16961">MADIETKDEKDIQRTLPSEKLQVVRITVVGTNIPIMNKTCNEISNLFIENNCRIKGPTYIPTKRLRITTRKTPCGEGSKTWDHYQMRIHKRYYDVLDTLANVGELMNHAMTTSRDVKVSVALPKKLMRPFKIRVKKSEKIALMAENV</sequence>
<dbReference type="Proteomes" id="UP000078046">
    <property type="component" value="Unassembled WGS sequence"/>
</dbReference>
<evidence type="ECO:0000256" key="2">
    <source>
        <dbReference type="ARBA" id="ARBA00022980"/>
    </source>
</evidence>
<keyword evidence="3" id="KW-0687">Ribonucleoprotein</keyword>
<proteinExistence type="inferred from homology"/>
<dbReference type="OrthoDB" id="10248551at2759"/>
<comment type="similarity">
    <text evidence="1">Belongs to the universal ribosomal protein uS10 family.</text>
</comment>
<reference evidence="5 6" key="1">
    <citation type="submission" date="2016-04" db="EMBL/GenBank/DDBJ databases">
        <title>The genome of Intoshia linei affirms orthonectids as highly simplified spiralians.</title>
        <authorList>
            <person name="Mikhailov K.V."/>
            <person name="Slusarev G.S."/>
            <person name="Nikitin M.A."/>
            <person name="Logacheva M.D."/>
            <person name="Penin A."/>
            <person name="Aleoshin V."/>
            <person name="Panchin Y.V."/>
        </authorList>
    </citation>
    <scope>NUCLEOTIDE SEQUENCE [LARGE SCALE GENOMIC DNA]</scope>
    <source>
        <strain evidence="5">Intl2013</strain>
        <tissue evidence="5">Whole animal</tissue>
    </source>
</reference>
<evidence type="ECO:0000256" key="3">
    <source>
        <dbReference type="ARBA" id="ARBA00023274"/>
    </source>
</evidence>
<dbReference type="SUPFAM" id="SSF54999">
    <property type="entry name" value="Ribosomal protein S10"/>
    <property type="match status" value="1"/>
</dbReference>
<dbReference type="InterPro" id="IPR027486">
    <property type="entry name" value="Ribosomal_uS10_dom"/>
</dbReference>
<dbReference type="GO" id="GO:0005840">
    <property type="term" value="C:ribosome"/>
    <property type="evidence" value="ECO:0007669"/>
    <property type="project" value="UniProtKB-KW"/>
</dbReference>
<evidence type="ECO:0000313" key="6">
    <source>
        <dbReference type="Proteomes" id="UP000078046"/>
    </source>
</evidence>
<keyword evidence="6" id="KW-1185">Reference proteome</keyword>
<evidence type="ECO:0000259" key="4">
    <source>
        <dbReference type="SMART" id="SM01403"/>
    </source>
</evidence>
<dbReference type="InterPro" id="IPR036838">
    <property type="entry name" value="Ribosomal_uS10_dom_sf"/>
</dbReference>
<feature type="domain" description="Small ribosomal subunit protein uS10" evidence="4">
    <location>
        <begin position="25"/>
        <end position="121"/>
    </location>
</feature>
<gene>
    <name evidence="5" type="ORF">A3Q56_03521</name>
</gene>